<sequence>MPVVVTSILNLIVVSRDGINGIICEHSASEGITVLRFCEEFLQHMQQYHQQQAPPPGSPSIRTSSLCSSYPVSRLSWDLGDDMLKALQDATKAINTLAEDVDLYILHFPNYGKNFIKEQRISPDVYIQLALQLTYYKVHRKLVSTYESASLRKFYLGRVDNIRAATAQALAWVQAMCDAVPATLATDKGILVGYGAVVPDGYGCAYNIGADQVSYVVSSFFSSPETSSDFFALSLEGSLLQMRELCLKRATQLNMAPPPARS</sequence>
<evidence type="ECO:0000259" key="8">
    <source>
        <dbReference type="Pfam" id="PF00755"/>
    </source>
</evidence>
<evidence type="ECO:0000256" key="7">
    <source>
        <dbReference type="PIRSR" id="PIRSR600542-1"/>
    </source>
</evidence>
<dbReference type="InterPro" id="IPR023213">
    <property type="entry name" value="CAT-like_dom_sf"/>
</dbReference>
<dbReference type="GO" id="GO:0043005">
    <property type="term" value="C:neuron projection"/>
    <property type="evidence" value="ECO:0007669"/>
    <property type="project" value="TreeGrafter"/>
</dbReference>
<dbReference type="GO" id="GO:0005737">
    <property type="term" value="C:cytoplasm"/>
    <property type="evidence" value="ECO:0007669"/>
    <property type="project" value="TreeGrafter"/>
</dbReference>
<dbReference type="VEuPathDB" id="VectorBase:RSAN_034167"/>
<dbReference type="GO" id="GO:0007274">
    <property type="term" value="P:neuromuscular synaptic transmission"/>
    <property type="evidence" value="ECO:0007669"/>
    <property type="project" value="TreeGrafter"/>
</dbReference>
<dbReference type="InterPro" id="IPR039551">
    <property type="entry name" value="Cho/carn_acyl_trans"/>
</dbReference>
<comment type="caution">
    <text evidence="9">The sequence shown here is derived from an EMBL/GenBank/DDBJ whole genome shotgun (WGS) entry which is preliminary data.</text>
</comment>
<evidence type="ECO:0000313" key="10">
    <source>
        <dbReference type="Proteomes" id="UP000821837"/>
    </source>
</evidence>
<evidence type="ECO:0000256" key="6">
    <source>
        <dbReference type="ARBA" id="ARBA00040495"/>
    </source>
</evidence>
<dbReference type="GO" id="GO:0008292">
    <property type="term" value="P:acetylcholine biosynthetic process"/>
    <property type="evidence" value="ECO:0007669"/>
    <property type="project" value="TreeGrafter"/>
</dbReference>
<dbReference type="Gene3D" id="3.30.559.10">
    <property type="entry name" value="Chloramphenicol acetyltransferase-like domain"/>
    <property type="match status" value="2"/>
</dbReference>
<dbReference type="InterPro" id="IPR000542">
    <property type="entry name" value="Carn_acyl_trans"/>
</dbReference>
<evidence type="ECO:0000256" key="3">
    <source>
        <dbReference type="ARBA" id="ARBA00022979"/>
    </source>
</evidence>
<dbReference type="InterPro" id="IPR042231">
    <property type="entry name" value="Cho/carn_acyl_trans_2"/>
</dbReference>
<keyword evidence="4" id="KW-0012">Acyltransferase</keyword>
<keyword evidence="3" id="KW-0530">Neurotransmitter biosynthesis</keyword>
<evidence type="ECO:0000313" key="9">
    <source>
        <dbReference type="EMBL" id="KAH7984975.1"/>
    </source>
</evidence>
<dbReference type="GO" id="GO:0004102">
    <property type="term" value="F:choline O-acetyltransferase activity"/>
    <property type="evidence" value="ECO:0007669"/>
    <property type="project" value="UniProtKB-EC"/>
</dbReference>
<evidence type="ECO:0000256" key="1">
    <source>
        <dbReference type="ARBA" id="ARBA00005232"/>
    </source>
</evidence>
<evidence type="ECO:0000256" key="2">
    <source>
        <dbReference type="ARBA" id="ARBA00022679"/>
    </source>
</evidence>
<dbReference type="PANTHER" id="PTHR22589:SF14">
    <property type="entry name" value="CHOLINE O-ACETYLTRANSFERASE"/>
    <property type="match status" value="1"/>
</dbReference>
<dbReference type="PANTHER" id="PTHR22589">
    <property type="entry name" value="CARNITINE O-ACYLTRANSFERASE"/>
    <property type="match status" value="1"/>
</dbReference>
<dbReference type="EC" id="2.3.1.6" evidence="5"/>
<dbReference type="EMBL" id="JABSTV010001145">
    <property type="protein sequence ID" value="KAH7984975.1"/>
    <property type="molecule type" value="Genomic_DNA"/>
</dbReference>
<gene>
    <name evidence="9" type="ORF">HPB52_024405</name>
</gene>
<feature type="domain" description="Choline/carnitine acyltransferase" evidence="8">
    <location>
        <begin position="191"/>
        <end position="236"/>
    </location>
</feature>
<feature type="active site" description="Proton acceptor" evidence="7">
    <location>
        <position position="26"/>
    </location>
</feature>
<evidence type="ECO:0000256" key="5">
    <source>
        <dbReference type="ARBA" id="ARBA00039091"/>
    </source>
</evidence>
<accession>A0A9D4YR20</accession>
<dbReference type="Proteomes" id="UP000821837">
    <property type="component" value="Unassembled WGS sequence"/>
</dbReference>
<name>A0A9D4YR20_RHISA</name>
<reference evidence="9" key="1">
    <citation type="journal article" date="2020" name="Cell">
        <title>Large-Scale Comparative Analyses of Tick Genomes Elucidate Their Genetic Diversity and Vector Capacities.</title>
        <authorList>
            <consortium name="Tick Genome and Microbiome Consortium (TIGMIC)"/>
            <person name="Jia N."/>
            <person name="Wang J."/>
            <person name="Shi W."/>
            <person name="Du L."/>
            <person name="Sun Y."/>
            <person name="Zhan W."/>
            <person name="Jiang J.F."/>
            <person name="Wang Q."/>
            <person name="Zhang B."/>
            <person name="Ji P."/>
            <person name="Bell-Sakyi L."/>
            <person name="Cui X.M."/>
            <person name="Yuan T.T."/>
            <person name="Jiang B.G."/>
            <person name="Yang W.F."/>
            <person name="Lam T.T."/>
            <person name="Chang Q.C."/>
            <person name="Ding S.J."/>
            <person name="Wang X.J."/>
            <person name="Zhu J.G."/>
            <person name="Ruan X.D."/>
            <person name="Zhao L."/>
            <person name="Wei J.T."/>
            <person name="Ye R.Z."/>
            <person name="Que T.C."/>
            <person name="Du C.H."/>
            <person name="Zhou Y.H."/>
            <person name="Cheng J.X."/>
            <person name="Dai P.F."/>
            <person name="Guo W.B."/>
            <person name="Han X.H."/>
            <person name="Huang E.J."/>
            <person name="Li L.F."/>
            <person name="Wei W."/>
            <person name="Gao Y.C."/>
            <person name="Liu J.Z."/>
            <person name="Shao H.Z."/>
            <person name="Wang X."/>
            <person name="Wang C.C."/>
            <person name="Yang T.C."/>
            <person name="Huo Q.B."/>
            <person name="Li W."/>
            <person name="Chen H.Y."/>
            <person name="Chen S.E."/>
            <person name="Zhou L.G."/>
            <person name="Ni X.B."/>
            <person name="Tian J.H."/>
            <person name="Sheng Y."/>
            <person name="Liu T."/>
            <person name="Pan Y.S."/>
            <person name="Xia L.Y."/>
            <person name="Li J."/>
            <person name="Zhao F."/>
            <person name="Cao W.C."/>
        </authorList>
    </citation>
    <scope>NUCLEOTIDE SEQUENCE</scope>
    <source>
        <strain evidence="9">Rsan-2018</strain>
    </source>
</reference>
<organism evidence="9 10">
    <name type="scientific">Rhipicephalus sanguineus</name>
    <name type="common">Brown dog tick</name>
    <name type="synonym">Ixodes sanguineus</name>
    <dbReference type="NCBI Taxonomy" id="34632"/>
    <lineage>
        <taxon>Eukaryota</taxon>
        <taxon>Metazoa</taxon>
        <taxon>Ecdysozoa</taxon>
        <taxon>Arthropoda</taxon>
        <taxon>Chelicerata</taxon>
        <taxon>Arachnida</taxon>
        <taxon>Acari</taxon>
        <taxon>Parasitiformes</taxon>
        <taxon>Ixodida</taxon>
        <taxon>Ixodoidea</taxon>
        <taxon>Ixodidae</taxon>
        <taxon>Rhipicephalinae</taxon>
        <taxon>Rhipicephalus</taxon>
        <taxon>Rhipicephalus</taxon>
    </lineage>
</organism>
<dbReference type="AlphaFoldDB" id="A0A9D4YR20"/>
<proteinExistence type="inferred from homology"/>
<protein>
    <recommendedName>
        <fullName evidence="6">Choline O-acetyltransferase</fullName>
        <ecNumber evidence="5">2.3.1.6</ecNumber>
    </recommendedName>
</protein>
<dbReference type="GO" id="GO:0045202">
    <property type="term" value="C:synapse"/>
    <property type="evidence" value="ECO:0007669"/>
    <property type="project" value="GOC"/>
</dbReference>
<keyword evidence="10" id="KW-1185">Reference proteome</keyword>
<dbReference type="Pfam" id="PF00755">
    <property type="entry name" value="Carn_acyltransf"/>
    <property type="match status" value="2"/>
</dbReference>
<dbReference type="SUPFAM" id="SSF52777">
    <property type="entry name" value="CoA-dependent acyltransferases"/>
    <property type="match status" value="2"/>
</dbReference>
<dbReference type="Gene3D" id="3.30.559.70">
    <property type="entry name" value="Choline/Carnitine o-acyltransferase, domain 2"/>
    <property type="match status" value="1"/>
</dbReference>
<feature type="domain" description="Choline/carnitine acyltransferase" evidence="8">
    <location>
        <begin position="12"/>
        <end position="179"/>
    </location>
</feature>
<comment type="similarity">
    <text evidence="1">Belongs to the carnitine/choline acetyltransferase family.</text>
</comment>
<evidence type="ECO:0000256" key="4">
    <source>
        <dbReference type="ARBA" id="ARBA00023315"/>
    </source>
</evidence>
<keyword evidence="2" id="KW-0808">Transferase</keyword>
<reference evidence="9" key="2">
    <citation type="submission" date="2021-09" db="EMBL/GenBank/DDBJ databases">
        <authorList>
            <person name="Jia N."/>
            <person name="Wang J."/>
            <person name="Shi W."/>
            <person name="Du L."/>
            <person name="Sun Y."/>
            <person name="Zhan W."/>
            <person name="Jiang J."/>
            <person name="Wang Q."/>
            <person name="Zhang B."/>
            <person name="Ji P."/>
            <person name="Sakyi L.B."/>
            <person name="Cui X."/>
            <person name="Yuan T."/>
            <person name="Jiang B."/>
            <person name="Yang W."/>
            <person name="Lam T.T.-Y."/>
            <person name="Chang Q."/>
            <person name="Ding S."/>
            <person name="Wang X."/>
            <person name="Zhu J."/>
            <person name="Ruan X."/>
            <person name="Zhao L."/>
            <person name="Wei J."/>
            <person name="Que T."/>
            <person name="Du C."/>
            <person name="Cheng J."/>
            <person name="Dai P."/>
            <person name="Han X."/>
            <person name="Huang E."/>
            <person name="Gao Y."/>
            <person name="Liu J."/>
            <person name="Shao H."/>
            <person name="Ye R."/>
            <person name="Li L."/>
            <person name="Wei W."/>
            <person name="Wang X."/>
            <person name="Wang C."/>
            <person name="Huo Q."/>
            <person name="Li W."/>
            <person name="Guo W."/>
            <person name="Chen H."/>
            <person name="Chen S."/>
            <person name="Zhou L."/>
            <person name="Zhou L."/>
            <person name="Ni X."/>
            <person name="Tian J."/>
            <person name="Zhou Y."/>
            <person name="Sheng Y."/>
            <person name="Liu T."/>
            <person name="Pan Y."/>
            <person name="Xia L."/>
            <person name="Li J."/>
            <person name="Zhao F."/>
            <person name="Cao W."/>
        </authorList>
    </citation>
    <scope>NUCLEOTIDE SEQUENCE</scope>
    <source>
        <strain evidence="9">Rsan-2018</strain>
        <tissue evidence="9">Larvae</tissue>
    </source>
</reference>